<keyword evidence="1 3" id="KW-0853">WD repeat</keyword>
<dbReference type="PROSITE" id="PS50082">
    <property type="entry name" value="WD_REPEATS_2"/>
    <property type="match status" value="1"/>
</dbReference>
<dbReference type="FunCoup" id="G3ALD1">
    <property type="interactions" value="1180"/>
</dbReference>
<dbReference type="InterPro" id="IPR019775">
    <property type="entry name" value="WD40_repeat_CS"/>
</dbReference>
<feature type="domain" description="WDR36/Utp21 C-terminal" evidence="5">
    <location>
        <begin position="722"/>
        <end position="932"/>
    </location>
</feature>
<feature type="repeat" description="WD" evidence="3">
    <location>
        <begin position="593"/>
        <end position="634"/>
    </location>
</feature>
<dbReference type="Pfam" id="PF25171">
    <property type="entry name" value="Beta-prop_WDR36-Utp21_1st"/>
    <property type="match status" value="1"/>
</dbReference>
<dbReference type="SUPFAM" id="SSF63829">
    <property type="entry name" value="Calcium-dependent phosphotriesterase"/>
    <property type="match status" value="1"/>
</dbReference>
<evidence type="ECO:0000256" key="1">
    <source>
        <dbReference type="ARBA" id="ARBA00022574"/>
    </source>
</evidence>
<dbReference type="SUPFAM" id="SSF50998">
    <property type="entry name" value="Quinoprotein alcohol dehydrogenase-like"/>
    <property type="match status" value="1"/>
</dbReference>
<dbReference type="Pfam" id="PF04192">
    <property type="entry name" value="Utp21"/>
    <property type="match status" value="1"/>
</dbReference>
<dbReference type="HOGENOM" id="CLU_002774_2_0_1"/>
<evidence type="ECO:0000256" key="2">
    <source>
        <dbReference type="ARBA" id="ARBA00022737"/>
    </source>
</evidence>
<protein>
    <submittedName>
        <fullName evidence="7">Uncharacterized protein</fullName>
    </submittedName>
</protein>
<dbReference type="STRING" id="619300.G3ALD1"/>
<dbReference type="PANTHER" id="PTHR22840:SF12">
    <property type="entry name" value="WD REPEAT-CONTAINING PROTEIN 36"/>
    <property type="match status" value="1"/>
</dbReference>
<feature type="domain" description="WDR36/Utp21 N-terminal" evidence="6">
    <location>
        <begin position="55"/>
        <end position="337"/>
    </location>
</feature>
<proteinExistence type="predicted"/>
<dbReference type="OMA" id="CIYAWRA"/>
<reference evidence="7 8" key="1">
    <citation type="journal article" date="2011" name="Proc. Natl. Acad. Sci. U.S.A.">
        <title>Comparative genomics of xylose-fermenting fungi for enhanced biofuel production.</title>
        <authorList>
            <person name="Wohlbach D.J."/>
            <person name="Kuo A."/>
            <person name="Sato T.K."/>
            <person name="Potts K.M."/>
            <person name="Salamov A.A."/>
            <person name="LaButti K.M."/>
            <person name="Sun H."/>
            <person name="Clum A."/>
            <person name="Pangilinan J.L."/>
            <person name="Lindquist E.A."/>
            <person name="Lucas S."/>
            <person name="Lapidus A."/>
            <person name="Jin M."/>
            <person name="Gunawan C."/>
            <person name="Balan V."/>
            <person name="Dale B.E."/>
            <person name="Jeffries T.W."/>
            <person name="Zinkel R."/>
            <person name="Barry K.W."/>
            <person name="Grigoriev I.V."/>
            <person name="Gasch A.P."/>
        </authorList>
    </citation>
    <scope>NUCLEOTIDE SEQUENCE [LARGE SCALE GENOMIC DNA]</scope>
    <source>
        <strain evidence="8">NRRL Y-27907 / 11-Y1</strain>
    </source>
</reference>
<dbReference type="FunFam" id="2.130.10.10:FF:000410">
    <property type="entry name" value="U3 small nucleolar RNA-associated protein 21"/>
    <property type="match status" value="1"/>
</dbReference>
<dbReference type="InterPro" id="IPR015943">
    <property type="entry name" value="WD40/YVTN_repeat-like_dom_sf"/>
</dbReference>
<dbReference type="PROSITE" id="PS00678">
    <property type="entry name" value="WD_REPEATS_1"/>
    <property type="match status" value="1"/>
</dbReference>
<evidence type="ECO:0000259" key="5">
    <source>
        <dbReference type="Pfam" id="PF04192"/>
    </source>
</evidence>
<name>G3ALD1_SPAPN</name>
<dbReference type="Gene3D" id="2.130.10.10">
    <property type="entry name" value="YVTN repeat-like/Quinoprotein amine dehydrogenase"/>
    <property type="match status" value="2"/>
</dbReference>
<evidence type="ECO:0000313" key="8">
    <source>
        <dbReference type="Proteomes" id="UP000000709"/>
    </source>
</evidence>
<feature type="region of interest" description="Disordered" evidence="4">
    <location>
        <begin position="1"/>
        <end position="24"/>
    </location>
</feature>
<dbReference type="eggNOG" id="KOG1539">
    <property type="taxonomic scope" value="Eukaryota"/>
</dbReference>
<evidence type="ECO:0000256" key="3">
    <source>
        <dbReference type="PROSITE-ProRule" id="PRU00221"/>
    </source>
</evidence>
<sequence length="934" mass="102657">MVEQDKRRRTESTSEASTSVPPRPSKIFSPFRVLGNVTDATPFAIGTLGSTFYGVTSVGKSFQIYDLATLHLLFVSQTQTASTINCLAAHYHYVYAGYANKIAIYKRGRLEHTLTCESTSAAVSHLCVFGEYLVATSADGAISVFRKTTEKYHTELYTTIRSINPALDGDIVGLIHPPTYLNKIVVATTSGIFIINVRSGKLLFKSALDSFGEEPLSCIEYAPVLDIVAVGTSTGSIYLYNLRKGKVLGSKIFTSGSESSQKITALSFRTDGAPHLVAGLNSGDLFFYDLNKKARVHILRNAHREVHGGVANVKFLNGQPIVLTNGGDNHLKEFVFDPNLTTSNSSIVSPPRHLRSRGGHSAPPVAIEFPNEEKTHLVYSASRDKSFWCFSLRKDAQAQEMSQRLQKSGKRQAGQVSSLRDKFPEITAIASSQAREGEWENIVTAHKDEPFARTWDSRSKRVGRYELKTIDGGVCKSVCVSQCGNFAVVGSSNGGIGVYNLQSGLLRKRYVLHKQSVTGLAIDGMNRKFVSCGLDGLVGFYDFGKSKYLGKLQLESPITQMIYHKSSDLVACALDDLSIVVIDVTTQKVVRILYGHTNRISGLDFSPDGRWLVSVALDSTLRTWDLPSGGCIDGVFLPVVATSVKFSPLGDFLATTHVSGNGINLWTNRAQFKPVSTRHVEEEEFSTMLLPNVSGDGGATLLDGALEEDEDVQISETYTTSEQIDSLVTLSSSGPRNKFTTLLHLDTIKARSKPTEAPKKSEKAPFFLQLAGEVVGDRASVAEGALKSGDDQTEEESSRLRQLKSTDQVFESEFTRLLREASEQEDFTEFLNYLVNLPPATTDLEIRSLNSFPPLNEMTNFVNALTTGVKTNKDYEIYQALFAMFLKIHGDVIHNHNEDALNEALEQYADVTETNQQLDELVKYCTGVVNFISR</sequence>
<dbReference type="OrthoDB" id="10250769at2759"/>
<feature type="compositionally biased region" description="Basic and acidic residues" evidence="4">
    <location>
        <begin position="1"/>
        <end position="12"/>
    </location>
</feature>
<dbReference type="PROSITE" id="PS50294">
    <property type="entry name" value="WD_REPEATS_REGION"/>
    <property type="match status" value="1"/>
</dbReference>
<dbReference type="InterPro" id="IPR059157">
    <property type="entry name" value="WDR36-Utp21_N"/>
</dbReference>
<dbReference type="InterPro" id="IPR011047">
    <property type="entry name" value="Quinoprotein_ADH-like_sf"/>
</dbReference>
<dbReference type="GO" id="GO:0006364">
    <property type="term" value="P:rRNA processing"/>
    <property type="evidence" value="ECO:0007669"/>
    <property type="project" value="InterPro"/>
</dbReference>
<dbReference type="PANTHER" id="PTHR22840">
    <property type="entry name" value="WD REPEAT-CONTAINING PROTEIN 36"/>
    <property type="match status" value="1"/>
</dbReference>
<gene>
    <name evidence="7" type="ORF">SPAPADRAFT_136717</name>
</gene>
<dbReference type="InParanoid" id="G3ALD1"/>
<dbReference type="InterPro" id="IPR001680">
    <property type="entry name" value="WD40_rpt"/>
</dbReference>
<dbReference type="Proteomes" id="UP000000709">
    <property type="component" value="Unassembled WGS sequence"/>
</dbReference>
<accession>G3ALD1</accession>
<dbReference type="EMBL" id="GL996501">
    <property type="protein sequence ID" value="EGW33174.1"/>
    <property type="molecule type" value="Genomic_DNA"/>
</dbReference>
<feature type="region of interest" description="Disordered" evidence="4">
    <location>
        <begin position="346"/>
        <end position="365"/>
    </location>
</feature>
<dbReference type="GO" id="GO:0032040">
    <property type="term" value="C:small-subunit processome"/>
    <property type="evidence" value="ECO:0007669"/>
    <property type="project" value="EnsemblFungi"/>
</dbReference>
<dbReference type="RefSeq" id="XP_007374689.1">
    <property type="nucleotide sequence ID" value="XM_007374627.1"/>
</dbReference>
<dbReference type="SMART" id="SM00320">
    <property type="entry name" value="WD40"/>
    <property type="match status" value="10"/>
</dbReference>
<dbReference type="KEGG" id="spaa:SPAPADRAFT_136717"/>
<evidence type="ECO:0000313" key="7">
    <source>
        <dbReference type="EMBL" id="EGW33174.1"/>
    </source>
</evidence>
<dbReference type="GeneID" id="18869994"/>
<evidence type="ECO:0000256" key="4">
    <source>
        <dbReference type="SAM" id="MobiDB-lite"/>
    </source>
</evidence>
<dbReference type="AlphaFoldDB" id="G3ALD1"/>
<dbReference type="GO" id="GO:0034388">
    <property type="term" value="C:Pwp2p-containing subcomplex of 90S preribosome"/>
    <property type="evidence" value="ECO:0007669"/>
    <property type="project" value="TreeGrafter"/>
</dbReference>
<keyword evidence="2" id="KW-0677">Repeat</keyword>
<keyword evidence="8" id="KW-1185">Reference proteome</keyword>
<dbReference type="InterPro" id="IPR007319">
    <property type="entry name" value="WDR36/Utp21_C"/>
</dbReference>
<dbReference type="Pfam" id="PF25168">
    <property type="entry name" value="Beta-prop_WDR36-Utp21_2nd"/>
    <property type="match status" value="1"/>
</dbReference>
<organism evidence="8">
    <name type="scientific">Spathaspora passalidarum (strain NRRL Y-27907 / 11-Y1)</name>
    <dbReference type="NCBI Taxonomy" id="619300"/>
    <lineage>
        <taxon>Eukaryota</taxon>
        <taxon>Fungi</taxon>
        <taxon>Dikarya</taxon>
        <taxon>Ascomycota</taxon>
        <taxon>Saccharomycotina</taxon>
        <taxon>Pichiomycetes</taxon>
        <taxon>Debaryomycetaceae</taxon>
        <taxon>Spathaspora</taxon>
    </lineage>
</organism>
<evidence type="ECO:0000259" key="6">
    <source>
        <dbReference type="Pfam" id="PF25171"/>
    </source>
</evidence>